<dbReference type="AlphaFoldDB" id="A0A0E9UMK5"/>
<accession>A0A0E9UMK5</accession>
<reference evidence="1" key="2">
    <citation type="journal article" date="2015" name="Fish Shellfish Immunol.">
        <title>Early steps in the European eel (Anguilla anguilla)-Vibrio vulnificus interaction in the gills: Role of the RtxA13 toxin.</title>
        <authorList>
            <person name="Callol A."/>
            <person name="Pajuelo D."/>
            <person name="Ebbesson L."/>
            <person name="Teles M."/>
            <person name="MacKenzie S."/>
            <person name="Amaro C."/>
        </authorList>
    </citation>
    <scope>NUCLEOTIDE SEQUENCE</scope>
</reference>
<proteinExistence type="predicted"/>
<name>A0A0E9UMK5_ANGAN</name>
<reference evidence="1" key="1">
    <citation type="submission" date="2014-11" db="EMBL/GenBank/DDBJ databases">
        <authorList>
            <person name="Amaro Gonzalez C."/>
        </authorList>
    </citation>
    <scope>NUCLEOTIDE SEQUENCE</scope>
</reference>
<dbReference type="EMBL" id="GBXM01041596">
    <property type="protein sequence ID" value="JAH66981.1"/>
    <property type="molecule type" value="Transcribed_RNA"/>
</dbReference>
<protein>
    <submittedName>
        <fullName evidence="1">Uncharacterized protein</fullName>
    </submittedName>
</protein>
<organism evidence="1">
    <name type="scientific">Anguilla anguilla</name>
    <name type="common">European freshwater eel</name>
    <name type="synonym">Muraena anguilla</name>
    <dbReference type="NCBI Taxonomy" id="7936"/>
    <lineage>
        <taxon>Eukaryota</taxon>
        <taxon>Metazoa</taxon>
        <taxon>Chordata</taxon>
        <taxon>Craniata</taxon>
        <taxon>Vertebrata</taxon>
        <taxon>Euteleostomi</taxon>
        <taxon>Actinopterygii</taxon>
        <taxon>Neopterygii</taxon>
        <taxon>Teleostei</taxon>
        <taxon>Anguilliformes</taxon>
        <taxon>Anguillidae</taxon>
        <taxon>Anguilla</taxon>
    </lineage>
</organism>
<sequence>MTAGIWTKQCYRLHATGYNYKQINSIAHSLL</sequence>
<dbReference type="EMBL" id="GBXM01036322">
    <property type="protein sequence ID" value="JAH72255.1"/>
    <property type="molecule type" value="Transcribed_RNA"/>
</dbReference>
<evidence type="ECO:0000313" key="1">
    <source>
        <dbReference type="EMBL" id="JAH66981.1"/>
    </source>
</evidence>